<dbReference type="InterPro" id="IPR000742">
    <property type="entry name" value="EGF"/>
</dbReference>
<dbReference type="Gene3D" id="2.10.25.10">
    <property type="entry name" value="Laminin"/>
    <property type="match status" value="1"/>
</dbReference>
<feature type="region of interest" description="Disordered" evidence="2">
    <location>
        <begin position="206"/>
        <end position="279"/>
    </location>
</feature>
<dbReference type="PROSITE" id="PS01186">
    <property type="entry name" value="EGF_2"/>
    <property type="match status" value="1"/>
</dbReference>
<organism evidence="5 6">
    <name type="scientific">Engystomops pustulosus</name>
    <name type="common">Tungara frog</name>
    <name type="synonym">Physalaemus pustulosus</name>
    <dbReference type="NCBI Taxonomy" id="76066"/>
    <lineage>
        <taxon>Eukaryota</taxon>
        <taxon>Metazoa</taxon>
        <taxon>Chordata</taxon>
        <taxon>Craniata</taxon>
        <taxon>Vertebrata</taxon>
        <taxon>Euteleostomi</taxon>
        <taxon>Amphibia</taxon>
        <taxon>Batrachia</taxon>
        <taxon>Anura</taxon>
        <taxon>Neobatrachia</taxon>
        <taxon>Hyloidea</taxon>
        <taxon>Leptodactylidae</taxon>
        <taxon>Leiuperinae</taxon>
        <taxon>Engystomops</taxon>
    </lineage>
</organism>
<dbReference type="Proteomes" id="UP000824782">
    <property type="component" value="Unassembled WGS sequence"/>
</dbReference>
<evidence type="ECO:0000313" key="5">
    <source>
        <dbReference type="EMBL" id="KAG8550811.1"/>
    </source>
</evidence>
<dbReference type="EMBL" id="WNYA01000023">
    <property type="protein sequence ID" value="KAG8550811.1"/>
    <property type="molecule type" value="Genomic_DNA"/>
</dbReference>
<keyword evidence="1" id="KW-1015">Disulfide bond</keyword>
<protein>
    <recommendedName>
        <fullName evidence="4">EGF-like domain-containing protein</fullName>
    </recommendedName>
</protein>
<reference evidence="5" key="1">
    <citation type="thesis" date="2020" institute="ProQuest LLC" country="789 East Eisenhower Parkway, Ann Arbor, MI, USA">
        <title>Comparative Genomics and Chromosome Evolution.</title>
        <authorList>
            <person name="Mudd A.B."/>
        </authorList>
    </citation>
    <scope>NUCLEOTIDE SEQUENCE</scope>
    <source>
        <strain evidence="5">237g6f4</strain>
        <tissue evidence="5">Blood</tissue>
    </source>
</reference>
<feature type="disulfide bond" evidence="1">
    <location>
        <begin position="136"/>
        <end position="145"/>
    </location>
</feature>
<comment type="caution">
    <text evidence="1">Lacks conserved residue(s) required for the propagation of feature annotation.</text>
</comment>
<evidence type="ECO:0000313" key="6">
    <source>
        <dbReference type="Proteomes" id="UP000824782"/>
    </source>
</evidence>
<proteinExistence type="predicted"/>
<evidence type="ECO:0000256" key="2">
    <source>
        <dbReference type="SAM" id="MobiDB-lite"/>
    </source>
</evidence>
<feature type="domain" description="EGF-like" evidence="4">
    <location>
        <begin position="114"/>
        <end position="146"/>
    </location>
</feature>
<evidence type="ECO:0000256" key="1">
    <source>
        <dbReference type="PROSITE-ProRule" id="PRU00076"/>
    </source>
</evidence>
<feature type="chain" id="PRO_5044012038" description="EGF-like domain-containing protein" evidence="3">
    <location>
        <begin position="25"/>
        <end position="293"/>
    </location>
</feature>
<keyword evidence="6" id="KW-1185">Reference proteome</keyword>
<evidence type="ECO:0000256" key="3">
    <source>
        <dbReference type="SAM" id="SignalP"/>
    </source>
</evidence>
<feature type="signal peptide" evidence="3">
    <location>
        <begin position="1"/>
        <end position="24"/>
    </location>
</feature>
<sequence length="293" mass="32665">MTSVAMTFLLWLAGHSCLWPLAHQAERDTGVTMENRRLISGDNLSLHDVNNSTIQWIDNQTTHPNPGGNKKVILKRVNKRRKSFRERIPNGRSNRCGEKCCPGWSTAPNTETCTRAICTPKCKNKGVCRKPQKCVCKMGFEGSQCEEKSHSQTSPMPSDDAQQQTPAELMCPHHTPIHLRPQDPRQLCAHPHICRPQDLRQLCAHQSAPSEHLRPTRPPPASVPPSAHLTSGTTRPPPLVHTLTSCRHTRPPPWRPSSKVSSPKTTHAPMASTSRRRTSVCHLTPKGQVLTIH</sequence>
<keyword evidence="3" id="KW-0732">Signal</keyword>
<accession>A0AAV6ZP41</accession>
<feature type="disulfide bond" evidence="1">
    <location>
        <begin position="118"/>
        <end position="128"/>
    </location>
</feature>
<dbReference type="PROSITE" id="PS50026">
    <property type="entry name" value="EGF_3"/>
    <property type="match status" value="1"/>
</dbReference>
<name>A0AAV6ZP41_ENGPU</name>
<gene>
    <name evidence="5" type="ORF">GDO81_019606</name>
</gene>
<keyword evidence="1" id="KW-0245">EGF-like domain</keyword>
<dbReference type="AlphaFoldDB" id="A0AAV6ZP41"/>
<dbReference type="PROSITE" id="PS00022">
    <property type="entry name" value="EGF_1"/>
    <property type="match status" value="1"/>
</dbReference>
<evidence type="ECO:0000259" key="4">
    <source>
        <dbReference type="PROSITE" id="PS50026"/>
    </source>
</evidence>
<comment type="caution">
    <text evidence="5">The sequence shown here is derived from an EMBL/GenBank/DDBJ whole genome shotgun (WGS) entry which is preliminary data.</text>
</comment>